<comment type="caution">
    <text evidence="1">The sequence shown here is derived from an EMBL/GenBank/DDBJ whole genome shotgun (WGS) entry which is preliminary data.</text>
</comment>
<evidence type="ECO:0000313" key="1">
    <source>
        <dbReference type="EMBL" id="MCZ4553646.1"/>
    </source>
</evidence>
<evidence type="ECO:0000313" key="2">
    <source>
        <dbReference type="Proteomes" id="UP001067235"/>
    </source>
</evidence>
<dbReference type="RefSeq" id="WP_301574319.1">
    <property type="nucleotide sequence ID" value="NZ_JAPWIE010000011.1"/>
</dbReference>
<gene>
    <name evidence="1" type="ORF">O4213_26905</name>
</gene>
<reference evidence="1" key="1">
    <citation type="submission" date="2022-12" db="EMBL/GenBank/DDBJ databases">
        <authorList>
            <person name="Krivoruchko A.V."/>
            <person name="Elkin A."/>
        </authorList>
    </citation>
    <scope>NUCLEOTIDE SEQUENCE</scope>
    <source>
        <strain evidence="1">IEGM 1388</strain>
    </source>
</reference>
<name>A0ABT4N5U3_GORRU</name>
<dbReference type="Proteomes" id="UP001067235">
    <property type="component" value="Unassembled WGS sequence"/>
</dbReference>
<proteinExistence type="predicted"/>
<organism evidence="1 2">
    <name type="scientific">Gordonia rubripertincta</name>
    <name type="common">Rhodococcus corallinus</name>
    <dbReference type="NCBI Taxonomy" id="36822"/>
    <lineage>
        <taxon>Bacteria</taxon>
        <taxon>Bacillati</taxon>
        <taxon>Actinomycetota</taxon>
        <taxon>Actinomycetes</taxon>
        <taxon>Mycobacteriales</taxon>
        <taxon>Gordoniaceae</taxon>
        <taxon>Gordonia</taxon>
    </lineage>
</organism>
<accession>A0ABT4N5U3</accession>
<keyword evidence="2" id="KW-1185">Reference proteome</keyword>
<protein>
    <submittedName>
        <fullName evidence="1">Uncharacterized protein</fullName>
    </submittedName>
</protein>
<dbReference type="EMBL" id="JAPWIE010000011">
    <property type="protein sequence ID" value="MCZ4553646.1"/>
    <property type="molecule type" value="Genomic_DNA"/>
</dbReference>
<sequence length="217" mass="23452">MTQSDDWNTAETAVAHGAQALRAARTHREIRAWADTAGVATKALWPKVKTEMRKQLDIDYDQIRDQTTAAEVAEVAEVAASASAAPVIELCSAGDGEVGTYAVCAADNDHESWYGEFHAKDMIYRAGDDLSAERSAADKAIFLAGKAREKAGLDSVRLILHTSHHDLTAQDLAATASRHRVAVTVELSDQNPAIALCRAPGYRTWREIKLDALLPAS</sequence>